<keyword evidence="3 5" id="KW-1133">Transmembrane helix</keyword>
<evidence type="ECO:0000313" key="8">
    <source>
        <dbReference type="Proteomes" id="UP001427805"/>
    </source>
</evidence>
<comment type="subcellular location">
    <subcellularLocation>
        <location evidence="1">Membrane</location>
    </subcellularLocation>
</comment>
<dbReference type="InterPro" id="IPR050307">
    <property type="entry name" value="Sterol_Desaturase_Related"/>
</dbReference>
<organism evidence="7 8">
    <name type="scientific">Sphingomonas rustica</name>
    <dbReference type="NCBI Taxonomy" id="3103142"/>
    <lineage>
        <taxon>Bacteria</taxon>
        <taxon>Pseudomonadati</taxon>
        <taxon>Pseudomonadota</taxon>
        <taxon>Alphaproteobacteria</taxon>
        <taxon>Sphingomonadales</taxon>
        <taxon>Sphingomonadaceae</taxon>
        <taxon>Sphingomonas</taxon>
    </lineage>
</organism>
<feature type="domain" description="Fatty acid hydroxylase" evidence="6">
    <location>
        <begin position="96"/>
        <end position="226"/>
    </location>
</feature>
<gene>
    <name evidence="7" type="ORF">TPR58_16770</name>
</gene>
<keyword evidence="8" id="KW-1185">Reference proteome</keyword>
<protein>
    <submittedName>
        <fullName evidence="7">Sterol desaturase family protein</fullName>
    </submittedName>
</protein>
<dbReference type="Pfam" id="PF04116">
    <property type="entry name" value="FA_hydroxylase"/>
    <property type="match status" value="1"/>
</dbReference>
<feature type="transmembrane region" description="Helical" evidence="5">
    <location>
        <begin position="83"/>
        <end position="108"/>
    </location>
</feature>
<proteinExistence type="predicted"/>
<evidence type="ECO:0000313" key="7">
    <source>
        <dbReference type="EMBL" id="MEN3748830.1"/>
    </source>
</evidence>
<evidence type="ECO:0000256" key="4">
    <source>
        <dbReference type="ARBA" id="ARBA00023136"/>
    </source>
</evidence>
<dbReference type="RefSeq" id="WP_346247867.1">
    <property type="nucleotide sequence ID" value="NZ_JBDIZK010000010.1"/>
</dbReference>
<evidence type="ECO:0000256" key="5">
    <source>
        <dbReference type="SAM" id="Phobius"/>
    </source>
</evidence>
<keyword evidence="2 5" id="KW-0812">Transmembrane</keyword>
<evidence type="ECO:0000256" key="1">
    <source>
        <dbReference type="ARBA" id="ARBA00004370"/>
    </source>
</evidence>
<dbReference type="Proteomes" id="UP001427805">
    <property type="component" value="Unassembled WGS sequence"/>
</dbReference>
<dbReference type="EMBL" id="JBDIZK010000010">
    <property type="protein sequence ID" value="MEN3748830.1"/>
    <property type="molecule type" value="Genomic_DNA"/>
</dbReference>
<dbReference type="PANTHER" id="PTHR11863">
    <property type="entry name" value="STEROL DESATURASE"/>
    <property type="match status" value="1"/>
</dbReference>
<evidence type="ECO:0000256" key="3">
    <source>
        <dbReference type="ARBA" id="ARBA00022989"/>
    </source>
</evidence>
<evidence type="ECO:0000256" key="2">
    <source>
        <dbReference type="ARBA" id="ARBA00022692"/>
    </source>
</evidence>
<evidence type="ECO:0000259" key="6">
    <source>
        <dbReference type="Pfam" id="PF04116"/>
    </source>
</evidence>
<name>A0ABV0BC85_9SPHN</name>
<accession>A0ABV0BC85</accession>
<dbReference type="InterPro" id="IPR006694">
    <property type="entry name" value="Fatty_acid_hydroxylase"/>
</dbReference>
<reference evidence="7 8" key="1">
    <citation type="submission" date="2024-05" db="EMBL/GenBank/DDBJ databases">
        <title>Sphingomonas sp. HF-S3 16S ribosomal RNA gene Genome sequencing and assembly.</title>
        <authorList>
            <person name="Lee H."/>
        </authorList>
    </citation>
    <scope>NUCLEOTIDE SEQUENCE [LARGE SCALE GENOMIC DNA]</scope>
    <source>
        <strain evidence="7 8">HF-S3</strain>
    </source>
</reference>
<comment type="caution">
    <text evidence="7">The sequence shown here is derived from an EMBL/GenBank/DDBJ whole genome shotgun (WGS) entry which is preliminary data.</text>
</comment>
<keyword evidence="4 5" id="KW-0472">Membrane</keyword>
<sequence>MDLIETLYAGAVPYLWSWSFAFIFMTVVEMLVPRGRQPLRTRLPGLAFWAIWLPVSALVQAGFTRLWVAAGIEPLLTLPLGFHWTGAAALVLAPIAAAILYDFFFYWCHRFQHRFLWRFHAVHHSIRDLNSVNAYHHITEPLIQTVLILIPASLIVSEAGATSAVVTVFLYLHGAFIHSPTRYHLGAGRLGLVDNRFHRIHHSLEPRHFDTNFGAFTTLWDRVFGTAHFPAAEEWPDCGIAEAGPPRTVGEWLAFPYRLGRDPAADRAAGNESSALEPQPR</sequence>
<feature type="transmembrane region" description="Helical" evidence="5">
    <location>
        <begin position="12"/>
        <end position="31"/>
    </location>
</feature>
<feature type="transmembrane region" description="Helical" evidence="5">
    <location>
        <begin position="43"/>
        <end position="63"/>
    </location>
</feature>